<organism evidence="1 2">
    <name type="scientific">Coprinopsis marcescibilis</name>
    <name type="common">Agaric fungus</name>
    <name type="synonym">Psathyrella marcescibilis</name>
    <dbReference type="NCBI Taxonomy" id="230819"/>
    <lineage>
        <taxon>Eukaryota</taxon>
        <taxon>Fungi</taxon>
        <taxon>Dikarya</taxon>
        <taxon>Basidiomycota</taxon>
        <taxon>Agaricomycotina</taxon>
        <taxon>Agaricomycetes</taxon>
        <taxon>Agaricomycetidae</taxon>
        <taxon>Agaricales</taxon>
        <taxon>Agaricineae</taxon>
        <taxon>Psathyrellaceae</taxon>
        <taxon>Coprinopsis</taxon>
    </lineage>
</organism>
<dbReference type="Proteomes" id="UP000307440">
    <property type="component" value="Unassembled WGS sequence"/>
</dbReference>
<name>A0A5C3KYE8_COPMA</name>
<evidence type="ECO:0000313" key="2">
    <source>
        <dbReference type="Proteomes" id="UP000307440"/>
    </source>
</evidence>
<keyword evidence="2" id="KW-1185">Reference proteome</keyword>
<sequence length="97" mass="10909">MPAQHPPAILQTRCISDAHVTPRRSRSSYFAWPKRLGANRRFSSLCSSCVWVTHCFLSSNLEIIHEEPCGLVTASQIWDIATNSTFFELDKGELLSS</sequence>
<reference evidence="1 2" key="1">
    <citation type="journal article" date="2019" name="Nat. Ecol. Evol.">
        <title>Megaphylogeny resolves global patterns of mushroom evolution.</title>
        <authorList>
            <person name="Varga T."/>
            <person name="Krizsan K."/>
            <person name="Foldi C."/>
            <person name="Dima B."/>
            <person name="Sanchez-Garcia M."/>
            <person name="Sanchez-Ramirez S."/>
            <person name="Szollosi G.J."/>
            <person name="Szarkandi J.G."/>
            <person name="Papp V."/>
            <person name="Albert L."/>
            <person name="Andreopoulos W."/>
            <person name="Angelini C."/>
            <person name="Antonin V."/>
            <person name="Barry K.W."/>
            <person name="Bougher N.L."/>
            <person name="Buchanan P."/>
            <person name="Buyck B."/>
            <person name="Bense V."/>
            <person name="Catcheside P."/>
            <person name="Chovatia M."/>
            <person name="Cooper J."/>
            <person name="Damon W."/>
            <person name="Desjardin D."/>
            <person name="Finy P."/>
            <person name="Geml J."/>
            <person name="Haridas S."/>
            <person name="Hughes K."/>
            <person name="Justo A."/>
            <person name="Karasinski D."/>
            <person name="Kautmanova I."/>
            <person name="Kiss B."/>
            <person name="Kocsube S."/>
            <person name="Kotiranta H."/>
            <person name="LaButti K.M."/>
            <person name="Lechner B.E."/>
            <person name="Liimatainen K."/>
            <person name="Lipzen A."/>
            <person name="Lukacs Z."/>
            <person name="Mihaltcheva S."/>
            <person name="Morgado L.N."/>
            <person name="Niskanen T."/>
            <person name="Noordeloos M.E."/>
            <person name="Ohm R.A."/>
            <person name="Ortiz-Santana B."/>
            <person name="Ovrebo C."/>
            <person name="Racz N."/>
            <person name="Riley R."/>
            <person name="Savchenko A."/>
            <person name="Shiryaev A."/>
            <person name="Soop K."/>
            <person name="Spirin V."/>
            <person name="Szebenyi C."/>
            <person name="Tomsovsky M."/>
            <person name="Tulloss R.E."/>
            <person name="Uehling J."/>
            <person name="Grigoriev I.V."/>
            <person name="Vagvolgyi C."/>
            <person name="Papp T."/>
            <person name="Martin F.M."/>
            <person name="Miettinen O."/>
            <person name="Hibbett D.S."/>
            <person name="Nagy L.G."/>
        </authorList>
    </citation>
    <scope>NUCLEOTIDE SEQUENCE [LARGE SCALE GENOMIC DNA]</scope>
    <source>
        <strain evidence="1 2">CBS 121175</strain>
    </source>
</reference>
<dbReference type="AlphaFoldDB" id="A0A5C3KYE8"/>
<dbReference type="EMBL" id="ML210183">
    <property type="protein sequence ID" value="TFK25659.1"/>
    <property type="molecule type" value="Genomic_DNA"/>
</dbReference>
<proteinExistence type="predicted"/>
<accession>A0A5C3KYE8</accession>
<evidence type="ECO:0000313" key="1">
    <source>
        <dbReference type="EMBL" id="TFK25659.1"/>
    </source>
</evidence>
<protein>
    <submittedName>
        <fullName evidence="1">Uncharacterized protein</fullName>
    </submittedName>
</protein>
<gene>
    <name evidence="1" type="ORF">FA15DRAFT_668167</name>
</gene>